<reference evidence="6 7" key="1">
    <citation type="submission" date="2024-09" db="EMBL/GenBank/DDBJ databases">
        <authorList>
            <person name="Sun Q."/>
            <person name="Mori K."/>
        </authorList>
    </citation>
    <scope>NUCLEOTIDE SEQUENCE [LARGE SCALE GENOMIC DNA]</scope>
    <source>
        <strain evidence="6 7">JCM 12520</strain>
    </source>
</reference>
<dbReference type="EMBL" id="JBHMAG010000013">
    <property type="protein sequence ID" value="MFB9753744.1"/>
    <property type="molecule type" value="Genomic_DNA"/>
</dbReference>
<dbReference type="Gene3D" id="1.10.10.10">
    <property type="entry name" value="Winged helix-like DNA-binding domain superfamily/Winged helix DNA-binding domain"/>
    <property type="match status" value="2"/>
</dbReference>
<dbReference type="PROSITE" id="PS51099">
    <property type="entry name" value="PTS_EIIB_TYPE_2"/>
    <property type="match status" value="1"/>
</dbReference>
<evidence type="ECO:0000313" key="7">
    <source>
        <dbReference type="Proteomes" id="UP001589619"/>
    </source>
</evidence>
<protein>
    <submittedName>
        <fullName evidence="6">BglG family transcription antiterminator</fullName>
    </submittedName>
</protein>
<dbReference type="PANTHER" id="PTHR30185:SF9">
    <property type="entry name" value="MANNITOL-SPECIFIC PHOSPHOTRANSFERASE ENZYME IIA COMPONENT"/>
    <property type="match status" value="1"/>
</dbReference>
<dbReference type="PROSITE" id="PS51372">
    <property type="entry name" value="PRD_2"/>
    <property type="match status" value="2"/>
</dbReference>
<proteinExistence type="predicted"/>
<gene>
    <name evidence="6" type="ORF">ACFFNY_19420</name>
</gene>
<dbReference type="PANTHER" id="PTHR30185">
    <property type="entry name" value="CRYPTIC BETA-GLUCOSIDE BGL OPERON ANTITERMINATOR"/>
    <property type="match status" value="1"/>
</dbReference>
<dbReference type="InterPro" id="IPR036388">
    <property type="entry name" value="WH-like_DNA-bd_sf"/>
</dbReference>
<dbReference type="Gene3D" id="1.10.1790.10">
    <property type="entry name" value="PRD domain"/>
    <property type="match status" value="2"/>
</dbReference>
<dbReference type="InterPro" id="IPR002178">
    <property type="entry name" value="PTS_EIIA_type-2_dom"/>
</dbReference>
<name>A0ABV5VZK9_9BACL</name>
<dbReference type="SUPFAM" id="SSF52794">
    <property type="entry name" value="PTS system IIB component-like"/>
    <property type="match status" value="1"/>
</dbReference>
<evidence type="ECO:0000256" key="2">
    <source>
        <dbReference type="ARBA" id="ARBA00022737"/>
    </source>
</evidence>
<keyword evidence="2" id="KW-0677">Repeat</keyword>
<dbReference type="Gene3D" id="3.40.930.10">
    <property type="entry name" value="Mannitol-specific EII, Chain A"/>
    <property type="match status" value="1"/>
</dbReference>
<dbReference type="Pfam" id="PF08279">
    <property type="entry name" value="HTH_11"/>
    <property type="match status" value="1"/>
</dbReference>
<dbReference type="Gene3D" id="3.40.50.2300">
    <property type="match status" value="1"/>
</dbReference>
<feature type="domain" description="PRD" evidence="5">
    <location>
        <begin position="190"/>
        <end position="295"/>
    </location>
</feature>
<evidence type="ECO:0000313" key="6">
    <source>
        <dbReference type="EMBL" id="MFB9753744.1"/>
    </source>
</evidence>
<evidence type="ECO:0000259" key="5">
    <source>
        <dbReference type="PROSITE" id="PS51372"/>
    </source>
</evidence>
<dbReference type="InterPro" id="IPR050661">
    <property type="entry name" value="BglG_antiterminators"/>
</dbReference>
<comment type="caution">
    <text evidence="6">The sequence shown here is derived from an EMBL/GenBank/DDBJ whole genome shotgun (WGS) entry which is preliminary data.</text>
</comment>
<dbReference type="CDD" id="cd00211">
    <property type="entry name" value="PTS_IIA_fru"/>
    <property type="match status" value="1"/>
</dbReference>
<dbReference type="SUPFAM" id="SSF46785">
    <property type="entry name" value="Winged helix' DNA-binding domain"/>
    <property type="match status" value="1"/>
</dbReference>
<dbReference type="Proteomes" id="UP001589619">
    <property type="component" value="Unassembled WGS sequence"/>
</dbReference>
<feature type="domain" description="PRD" evidence="5">
    <location>
        <begin position="306"/>
        <end position="413"/>
    </location>
</feature>
<dbReference type="InterPro" id="IPR013196">
    <property type="entry name" value="HTH_11"/>
</dbReference>
<feature type="domain" description="PTS EIIB type-2" evidence="4">
    <location>
        <begin position="418"/>
        <end position="506"/>
    </location>
</feature>
<organism evidence="6 7">
    <name type="scientific">Paenibacillus hodogayensis</name>
    <dbReference type="NCBI Taxonomy" id="279208"/>
    <lineage>
        <taxon>Bacteria</taxon>
        <taxon>Bacillati</taxon>
        <taxon>Bacillota</taxon>
        <taxon>Bacilli</taxon>
        <taxon>Bacillales</taxon>
        <taxon>Paenibacillaceae</taxon>
        <taxon>Paenibacillus</taxon>
    </lineage>
</organism>
<evidence type="ECO:0000256" key="1">
    <source>
        <dbReference type="ARBA" id="ARBA00022679"/>
    </source>
</evidence>
<dbReference type="Pfam" id="PF00874">
    <property type="entry name" value="PRD"/>
    <property type="match status" value="2"/>
</dbReference>
<dbReference type="InterPro" id="IPR011608">
    <property type="entry name" value="PRD"/>
</dbReference>
<dbReference type="InterPro" id="IPR016152">
    <property type="entry name" value="PTrfase/Anion_transptr"/>
</dbReference>
<dbReference type="InterPro" id="IPR036390">
    <property type="entry name" value="WH_DNA-bd_sf"/>
</dbReference>
<evidence type="ECO:0000259" key="4">
    <source>
        <dbReference type="PROSITE" id="PS51099"/>
    </source>
</evidence>
<dbReference type="Pfam" id="PF00359">
    <property type="entry name" value="PTS_EIIA_2"/>
    <property type="match status" value="1"/>
</dbReference>
<dbReference type="InterPro" id="IPR013011">
    <property type="entry name" value="PTS_EIIB_2"/>
</dbReference>
<keyword evidence="7" id="KW-1185">Reference proteome</keyword>
<dbReference type="InterPro" id="IPR036095">
    <property type="entry name" value="PTS_EIIB-like_sf"/>
</dbReference>
<dbReference type="RefSeq" id="WP_344914891.1">
    <property type="nucleotide sequence ID" value="NZ_BAAAYO010000014.1"/>
</dbReference>
<dbReference type="SUPFAM" id="SSF63520">
    <property type="entry name" value="PTS-regulatory domain, PRD"/>
    <property type="match status" value="2"/>
</dbReference>
<dbReference type="InterPro" id="IPR036634">
    <property type="entry name" value="PRD_sf"/>
</dbReference>
<dbReference type="SUPFAM" id="SSF55804">
    <property type="entry name" value="Phoshotransferase/anion transport protein"/>
    <property type="match status" value="1"/>
</dbReference>
<dbReference type="PROSITE" id="PS51094">
    <property type="entry name" value="PTS_EIIA_TYPE_2"/>
    <property type="match status" value="1"/>
</dbReference>
<dbReference type="CDD" id="cd05568">
    <property type="entry name" value="PTS_IIB_bgl_like"/>
    <property type="match status" value="1"/>
</dbReference>
<accession>A0ABV5VZK9</accession>
<feature type="domain" description="PTS EIIA type-2" evidence="3">
    <location>
        <begin position="557"/>
        <end position="700"/>
    </location>
</feature>
<evidence type="ECO:0000259" key="3">
    <source>
        <dbReference type="PROSITE" id="PS51094"/>
    </source>
</evidence>
<keyword evidence="1" id="KW-0808">Transferase</keyword>
<sequence length="705" mass="80149">MLAMLQETPGFVTAEQMMERLKVSRRTIYYDMGKVNDWLADSGLEPVEHVRRAGFRLSDASRAGMPEMAGRMRPYEYALSPRERKAWIAIVLFTRPDAVYVHDLTEFLQVSRMTVLQDMKLLRRELASYGLKIDVERKTGYVVSGEEGEKRKALAHYLPQVMAHANWKRFNSQFQGAVQSSLAERQFSLLVDEERQAELYRLVGECERSLGREFTDETVFMLSSRLFMFAHRLKQGETVKLDEDEKAILSRMPEHKGARRLAQGLEKLFEVEFPEDEVCYLTMHLLGAKLNRLAAPTNGADAPQHGEAAAIKALTTRMIDLFEQYACVFFERRGEMEEQLYLHVKPAYYRIKYGLEVEHPLLDTMRSKYREIFELTRKAVQPLEEKLKRSVNDDETAYLAMHFGGWLRRQNAVPVRRRKAAIVCVNGVSTSRMLRLQLESLFPYLDIAAVMSLREYERFRMPVDVFFSTVPLPDTPAPVFVVNAVLTDREKAHLLHEVNRRLEAAGGNVNPVNGMIELIKRYADVKDESGLTEALAGYWTSAGRAEYAQPDNPDLPRILPVSRIRFVRTLENWRQAIGQAAAPLLEDGLIEERYVGAMIDKVERMGPYIVIAPDVAIAHAKPDEGVLGTGMSLLLVREGVGFSADPRHRVRALFVLASADGESHLTALGQLTLLLRDETGRRRMVEADSAQTLAAWIEHSAAEDD</sequence>